<proteinExistence type="predicted"/>
<keyword evidence="2" id="KW-1185">Reference proteome</keyword>
<dbReference type="NCBIfam" id="TIGR02292">
    <property type="entry name" value="ygfB_yecA"/>
    <property type="match status" value="1"/>
</dbReference>
<protein>
    <submittedName>
        <fullName evidence="1">YecA family protein</fullName>
    </submittedName>
</protein>
<name>A0A411HFJ1_9GAMM</name>
<dbReference type="InterPro" id="IPR011978">
    <property type="entry name" value="YgfB-like"/>
</dbReference>
<dbReference type="Proteomes" id="UP000291562">
    <property type="component" value="Chromosome"/>
</dbReference>
<dbReference type="SUPFAM" id="SSF101327">
    <property type="entry name" value="YgfB-like"/>
    <property type="match status" value="1"/>
</dbReference>
<reference evidence="1 2" key="1">
    <citation type="submission" date="2019-01" db="EMBL/GenBank/DDBJ databases">
        <title>Pseudolysobacter antarctica gen. nov., sp. nov., isolated from Fildes Peninsula, Antarctica.</title>
        <authorList>
            <person name="Wei Z."/>
            <person name="Peng F."/>
        </authorList>
    </citation>
    <scope>NUCLEOTIDE SEQUENCE [LARGE SCALE GENOMIC DNA]</scope>
    <source>
        <strain evidence="1 2">AQ6-296</strain>
    </source>
</reference>
<dbReference type="AlphaFoldDB" id="A0A411HFJ1"/>
<dbReference type="EMBL" id="CP035704">
    <property type="protein sequence ID" value="QBB69250.1"/>
    <property type="molecule type" value="Genomic_DNA"/>
</dbReference>
<gene>
    <name evidence="1" type="ORF">ELE36_02050</name>
</gene>
<organism evidence="1 2">
    <name type="scientific">Pseudolysobacter antarcticus</name>
    <dbReference type="NCBI Taxonomy" id="2511995"/>
    <lineage>
        <taxon>Bacteria</taxon>
        <taxon>Pseudomonadati</taxon>
        <taxon>Pseudomonadota</taxon>
        <taxon>Gammaproteobacteria</taxon>
        <taxon>Lysobacterales</taxon>
        <taxon>Rhodanobacteraceae</taxon>
        <taxon>Pseudolysobacter</taxon>
    </lineage>
</organism>
<evidence type="ECO:0000313" key="1">
    <source>
        <dbReference type="EMBL" id="QBB69250.1"/>
    </source>
</evidence>
<dbReference type="InterPro" id="IPR036255">
    <property type="entry name" value="YgfB-like_sf"/>
</dbReference>
<sequence length="291" mass="32628">MRSKSPRRKSSSLKRSRSCRRWNGCVRISSTDLLFNSLHKRRPRAGVCICTQTKIWPRRLAGIQSSLADIGPDGNSRMSNTQNLHLPLSDSELDELDTLLEKYAVPHNGMSLEMLDGFLTAVVSGPQDVTSSEWINFIWQLDGEGAEPSWESPQQLERFMALVTRHANGIVHAFAAGDEGFSPLMFDFEGEDGSNEIHAQEWCLGYARGIDLRADDWAPLLDDVDFSDDYAAVEILAFGPGDEKLAHLLENQEQRDELIESATDFAIDAHGWWQEQRAAEIGPRSDSPRLN</sequence>
<dbReference type="Gene3D" id="1.20.120.740">
    <property type="entry name" value="YgfB uncharacterised protein family UPF0149, PF03695"/>
    <property type="match status" value="1"/>
</dbReference>
<dbReference type="Pfam" id="PF03695">
    <property type="entry name" value="UPF0149"/>
    <property type="match status" value="1"/>
</dbReference>
<dbReference type="KEGG" id="xbc:ELE36_02050"/>
<evidence type="ECO:0000313" key="2">
    <source>
        <dbReference type="Proteomes" id="UP000291562"/>
    </source>
</evidence>
<accession>A0A411HFJ1</accession>
<dbReference type="OrthoDB" id="570299at2"/>